<dbReference type="InterPro" id="IPR035093">
    <property type="entry name" value="RelE/ParE_toxin_dom_sf"/>
</dbReference>
<name>A0ABQ4T0H9_9HYPH</name>
<reference evidence="3" key="2">
    <citation type="submission" date="2021-08" db="EMBL/GenBank/DDBJ databases">
        <authorList>
            <person name="Tani A."/>
            <person name="Ola A."/>
            <person name="Ogura Y."/>
            <person name="Katsura K."/>
            <person name="Hayashi T."/>
        </authorList>
    </citation>
    <scope>NUCLEOTIDE SEQUENCE</scope>
    <source>
        <strain evidence="3">LMG 23639</strain>
    </source>
</reference>
<gene>
    <name evidence="3" type="ORF">AOPFMNJM_3945</name>
</gene>
<dbReference type="Gene3D" id="3.30.2310.20">
    <property type="entry name" value="RelE-like"/>
    <property type="match status" value="1"/>
</dbReference>
<keyword evidence="2" id="KW-0812">Transmembrane</keyword>
<dbReference type="Proteomes" id="UP001055102">
    <property type="component" value="Unassembled WGS sequence"/>
</dbReference>
<proteinExistence type="predicted"/>
<accession>A0ABQ4T0H9</accession>
<feature type="transmembrane region" description="Helical" evidence="2">
    <location>
        <begin position="12"/>
        <end position="30"/>
    </location>
</feature>
<dbReference type="EMBL" id="BPQR01000084">
    <property type="protein sequence ID" value="GJE08602.1"/>
    <property type="molecule type" value="Genomic_DNA"/>
</dbReference>
<keyword evidence="4" id="KW-1185">Reference proteome</keyword>
<comment type="caution">
    <text evidence="3">The sequence shown here is derived from an EMBL/GenBank/DDBJ whole genome shotgun (WGS) entry which is preliminary data.</text>
</comment>
<reference evidence="3" key="1">
    <citation type="journal article" date="2021" name="Front. Microbiol.">
        <title>Comprehensive Comparative Genomics and Phenotyping of Methylobacterium Species.</title>
        <authorList>
            <person name="Alessa O."/>
            <person name="Ogura Y."/>
            <person name="Fujitani Y."/>
            <person name="Takami H."/>
            <person name="Hayashi T."/>
            <person name="Sahin N."/>
            <person name="Tani A."/>
        </authorList>
    </citation>
    <scope>NUCLEOTIDE SEQUENCE</scope>
    <source>
        <strain evidence="3">LMG 23639</strain>
    </source>
</reference>
<evidence type="ECO:0000256" key="2">
    <source>
        <dbReference type="SAM" id="Phobius"/>
    </source>
</evidence>
<sequence length="109" mass="11892">MWTAQQLRFYRVCIAFALANIAGVCDIIAMKQIAFTAAALKSLRKLPKAARLAILAKVEAYAETGAGNTKALVGRPGVRLRSGDYRALFIETADAIEVFAVGNRRDIYD</sequence>
<keyword evidence="2" id="KW-0472">Membrane</keyword>
<keyword evidence="2" id="KW-1133">Transmembrane helix</keyword>
<evidence type="ECO:0000313" key="4">
    <source>
        <dbReference type="Proteomes" id="UP001055102"/>
    </source>
</evidence>
<dbReference type="InterPro" id="IPR007712">
    <property type="entry name" value="RelE/ParE_toxin"/>
</dbReference>
<keyword evidence="1" id="KW-1277">Toxin-antitoxin system</keyword>
<dbReference type="Pfam" id="PF05016">
    <property type="entry name" value="ParE_toxin"/>
    <property type="match status" value="1"/>
</dbReference>
<evidence type="ECO:0000313" key="3">
    <source>
        <dbReference type="EMBL" id="GJE08602.1"/>
    </source>
</evidence>
<protein>
    <recommendedName>
        <fullName evidence="5">Plasmid stabilization protein</fullName>
    </recommendedName>
</protein>
<organism evidence="3 4">
    <name type="scientific">Methylobacterium jeotgali</name>
    <dbReference type="NCBI Taxonomy" id="381630"/>
    <lineage>
        <taxon>Bacteria</taxon>
        <taxon>Pseudomonadati</taxon>
        <taxon>Pseudomonadota</taxon>
        <taxon>Alphaproteobacteria</taxon>
        <taxon>Hyphomicrobiales</taxon>
        <taxon>Methylobacteriaceae</taxon>
        <taxon>Methylobacterium</taxon>
    </lineage>
</organism>
<dbReference type="SUPFAM" id="SSF143011">
    <property type="entry name" value="RelE-like"/>
    <property type="match status" value="1"/>
</dbReference>
<evidence type="ECO:0000256" key="1">
    <source>
        <dbReference type="ARBA" id="ARBA00022649"/>
    </source>
</evidence>
<evidence type="ECO:0008006" key="5">
    <source>
        <dbReference type="Google" id="ProtNLM"/>
    </source>
</evidence>